<keyword evidence="1" id="KW-0812">Transmembrane</keyword>
<organism evidence="2 4">
    <name type="scientific">Pedobacter alluvionis</name>
    <dbReference type="NCBI Taxonomy" id="475253"/>
    <lineage>
        <taxon>Bacteria</taxon>
        <taxon>Pseudomonadati</taxon>
        <taxon>Bacteroidota</taxon>
        <taxon>Sphingobacteriia</taxon>
        <taxon>Sphingobacteriales</taxon>
        <taxon>Sphingobacteriaceae</taxon>
        <taxon>Pedobacter</taxon>
    </lineage>
</organism>
<dbReference type="EMBL" id="RCCK01000013">
    <property type="protein sequence ID" value="RLJ73896.1"/>
    <property type="molecule type" value="Genomic_DNA"/>
</dbReference>
<accession>A0A497XWH8</accession>
<dbReference type="EMBL" id="SOPX01000001">
    <property type="protein sequence ID" value="TFB32497.1"/>
    <property type="molecule type" value="Genomic_DNA"/>
</dbReference>
<feature type="transmembrane region" description="Helical" evidence="1">
    <location>
        <begin position="180"/>
        <end position="198"/>
    </location>
</feature>
<sequence length="439" mass="50328">MNNYEFYGIALENVFLFFVILAFSFLLHIVVFSRRVRSVLDPYFLPVVSSVFCFTVVGLLYFTSNISTYVFCNYLLTQFTFILGFCTFSRVKFTSGSQKSLTQPRNYLIAFYFFSIVYLISQISIYILKGIPLLMESRLETFASGGGTGVIGRISDVSSVFSLYSFFLVIKIDKLRISEFPKYIILVLIFLTFILSGSKSTFLLVLQVFWCFIFFSKLKGWAYLGFQELLRKNIKYLLILSLIVVTAIISIQSSNVEPDVENKLNPLLALMLRFVHSGDVYWYAYPNDVYLSIPSNQWFAALFNDTLGLLRIMDWGSLPEAVGITLKDIHHPSDIPQGPNARHNVFGLIYYGFFGSLIFSFFIGFVISFVRNLLPKLLPSTMLGGFLFTYLICKISAFDSDPMLTITYINNLFFIFPILYIMYLLVSECLNLIKIAHEN</sequence>
<feature type="transmembrane region" description="Helical" evidence="1">
    <location>
        <begin position="236"/>
        <end position="254"/>
    </location>
</feature>
<feature type="transmembrane region" description="Helical" evidence="1">
    <location>
        <begin position="6"/>
        <end position="31"/>
    </location>
</feature>
<feature type="transmembrane region" description="Helical" evidence="1">
    <location>
        <begin position="68"/>
        <end position="88"/>
    </location>
</feature>
<dbReference type="Proteomes" id="UP000297429">
    <property type="component" value="Unassembled WGS sequence"/>
</dbReference>
<evidence type="ECO:0000313" key="4">
    <source>
        <dbReference type="Proteomes" id="UP000273898"/>
    </source>
</evidence>
<dbReference type="NCBIfam" id="TIGR04370">
    <property type="entry name" value="glyco_rpt_poly"/>
    <property type="match status" value="1"/>
</dbReference>
<dbReference type="Proteomes" id="UP000273898">
    <property type="component" value="Unassembled WGS sequence"/>
</dbReference>
<feature type="transmembrane region" description="Helical" evidence="1">
    <location>
        <begin position="377"/>
        <end position="397"/>
    </location>
</feature>
<keyword evidence="1" id="KW-1133">Transmembrane helix</keyword>
<evidence type="ECO:0000313" key="3">
    <source>
        <dbReference type="EMBL" id="TFB32497.1"/>
    </source>
</evidence>
<keyword evidence="1" id="KW-0472">Membrane</keyword>
<evidence type="ECO:0000256" key="1">
    <source>
        <dbReference type="SAM" id="Phobius"/>
    </source>
</evidence>
<dbReference type="RefSeq" id="WP_121286037.1">
    <property type="nucleotide sequence ID" value="NZ_RCCK01000013.1"/>
</dbReference>
<dbReference type="AlphaFoldDB" id="A0A497XWH8"/>
<feature type="transmembrane region" description="Helical" evidence="1">
    <location>
        <begin position="348"/>
        <end position="370"/>
    </location>
</feature>
<proteinExistence type="predicted"/>
<evidence type="ECO:0000313" key="2">
    <source>
        <dbReference type="EMBL" id="RLJ73896.1"/>
    </source>
</evidence>
<feature type="transmembrane region" description="Helical" evidence="1">
    <location>
        <begin position="43"/>
        <end position="62"/>
    </location>
</feature>
<protein>
    <submittedName>
        <fullName evidence="2">Oligosaccharide repeat unit polymerase</fullName>
    </submittedName>
</protein>
<feature type="transmembrane region" description="Helical" evidence="1">
    <location>
        <begin position="204"/>
        <end position="224"/>
    </location>
</feature>
<reference evidence="2 4" key="1">
    <citation type="submission" date="2018-10" db="EMBL/GenBank/DDBJ databases">
        <title>Genomic Encyclopedia of Archaeal and Bacterial Type Strains, Phase II (KMG-II): from individual species to whole genera.</title>
        <authorList>
            <person name="Goeker M."/>
        </authorList>
    </citation>
    <scope>NUCLEOTIDE SEQUENCE [LARGE SCALE GENOMIC DNA]</scope>
    <source>
        <strain evidence="2 4">DSM 19624</strain>
    </source>
</reference>
<reference evidence="3 5" key="2">
    <citation type="submission" date="2019-03" db="EMBL/GenBank/DDBJ databases">
        <authorList>
            <person name="He R.-H."/>
        </authorList>
    </citation>
    <scope>NUCLEOTIDE SEQUENCE [LARGE SCALE GENOMIC DNA]</scope>
    <source>
        <strain evidence="3 5">DSM 19624</strain>
    </source>
</reference>
<keyword evidence="5" id="KW-1185">Reference proteome</keyword>
<feature type="transmembrane region" description="Helical" evidence="1">
    <location>
        <begin position="109"/>
        <end position="128"/>
    </location>
</feature>
<feature type="transmembrane region" description="Helical" evidence="1">
    <location>
        <begin position="403"/>
        <end position="426"/>
    </location>
</feature>
<dbReference type="OrthoDB" id="928337at2"/>
<comment type="caution">
    <text evidence="2">The sequence shown here is derived from an EMBL/GenBank/DDBJ whole genome shotgun (WGS) entry which is preliminary data.</text>
</comment>
<name>A0A497XWH8_9SPHI</name>
<gene>
    <name evidence="2" type="ORF">BCL90_4062</name>
    <name evidence="3" type="ORF">E3V97_00220</name>
</gene>
<evidence type="ECO:0000313" key="5">
    <source>
        <dbReference type="Proteomes" id="UP000297429"/>
    </source>
</evidence>